<keyword evidence="2" id="KW-1185">Reference proteome</keyword>
<evidence type="ECO:0000313" key="1">
    <source>
        <dbReference type="EMBL" id="PIL20530.1"/>
    </source>
</evidence>
<dbReference type="RefSeq" id="WP_099910478.1">
    <property type="nucleotide sequence ID" value="NZ_AWWI01000060.1"/>
</dbReference>
<dbReference type="Proteomes" id="UP000231259">
    <property type="component" value="Unassembled WGS sequence"/>
</dbReference>
<accession>A0A2G8RG52</accession>
<proteinExistence type="predicted"/>
<comment type="caution">
    <text evidence="1">The sequence shown here is derived from an EMBL/GenBank/DDBJ whole genome shotgun (WGS) entry which is preliminary data.</text>
</comment>
<gene>
    <name evidence="1" type="ORF">P775_08350</name>
</gene>
<reference evidence="1 2" key="1">
    <citation type="submission" date="2013-09" db="EMBL/GenBank/DDBJ databases">
        <title>Genome sequencing of Phaeobacter antarcticus sp. nov. SM1211.</title>
        <authorList>
            <person name="Zhang X.-Y."/>
            <person name="Liu C."/>
            <person name="Chen X.-L."/>
            <person name="Xie B.-B."/>
            <person name="Qin Q.-L."/>
            <person name="Rong J.-C."/>
            <person name="Zhang Y.-Z."/>
        </authorList>
    </citation>
    <scope>NUCLEOTIDE SEQUENCE [LARGE SCALE GENOMIC DNA]</scope>
    <source>
        <strain evidence="1 2">SM1211</strain>
    </source>
</reference>
<protein>
    <submittedName>
        <fullName evidence="1">Uncharacterized protein</fullName>
    </submittedName>
</protein>
<sequence>MIFRAEYDQVFRLHFLAFGISGEILFDHLGTVTTSRVPEQADRQFHATALRLARDAASRTRLEMNRPSFGRGNSETRGRFIRRVAELANEQAAKE</sequence>
<evidence type="ECO:0000313" key="2">
    <source>
        <dbReference type="Proteomes" id="UP000231259"/>
    </source>
</evidence>
<organism evidence="1 2">
    <name type="scientific">Puniceibacterium antarcticum</name>
    <dbReference type="NCBI Taxonomy" id="1206336"/>
    <lineage>
        <taxon>Bacteria</taxon>
        <taxon>Pseudomonadati</taxon>
        <taxon>Pseudomonadota</taxon>
        <taxon>Alphaproteobacteria</taxon>
        <taxon>Rhodobacterales</taxon>
        <taxon>Paracoccaceae</taxon>
        <taxon>Puniceibacterium</taxon>
    </lineage>
</organism>
<dbReference type="EMBL" id="AWWI01000060">
    <property type="protein sequence ID" value="PIL20530.1"/>
    <property type="molecule type" value="Genomic_DNA"/>
</dbReference>
<dbReference type="AlphaFoldDB" id="A0A2G8RG52"/>
<name>A0A2G8RG52_9RHOB</name>